<sequence length="442" mass="51506">MKAAYEIEIPTNILEKSIDAALSRSAMSRGDFFHEIRAAFKNNMEAIFEANGLPVNCNESLGHTNYLKQGKSVRWSPIVKYTGWNNDIKKELDLEFCSKYGHDNYSLRAINYIDRSPASFPALSSLSDIFSIGNILLLVENKDCDVTLTLGDGIHATGYVHQISKRKKKSYFCLLGIWFSPDLINPLIQSKLAEHKESKDELDEIRLGTISYPMLYIDRITGNLFTCSCFDERFDIGHDIERFLPYGNSEEGLRNRVKNIRVMEHICHFCNGGIPKQEYGHKMYYSSFLQRYLPYHKLLSRLNYDREIYEGEEYRQVENELREQFGFPKVGQQWVTETTLYKMVCMIFPDHEVIHHYRGNELEGLELDIWLPDLKLGIEYQGEQHYKVIEHWGGQEGLEKRIANDKKKKRLCKKLNYYLIEIKYTEEISEALVKKKVAKLGL</sequence>
<proteinExistence type="predicted"/>
<protein>
    <submittedName>
        <fullName evidence="1">Uncharacterized protein</fullName>
    </submittedName>
</protein>
<organism evidence="1 2">
    <name type="scientific">Candidatus Endobugula sertula</name>
    <name type="common">Bugula neritina bacterial symbiont</name>
    <dbReference type="NCBI Taxonomy" id="62101"/>
    <lineage>
        <taxon>Bacteria</taxon>
        <taxon>Pseudomonadati</taxon>
        <taxon>Pseudomonadota</taxon>
        <taxon>Gammaproteobacteria</taxon>
        <taxon>Cellvibrionales</taxon>
        <taxon>Cellvibrionaceae</taxon>
        <taxon>Candidatus Endobugula</taxon>
    </lineage>
</organism>
<evidence type="ECO:0000313" key="2">
    <source>
        <dbReference type="Proteomes" id="UP000242502"/>
    </source>
</evidence>
<accession>A0A1D2QPY2</accession>
<name>A0A1D2QPY2_9GAMM</name>
<dbReference type="STRING" id="62101.AB835_07540"/>
<gene>
    <name evidence="1" type="ORF">AB835_07540</name>
</gene>
<comment type="caution">
    <text evidence="1">The sequence shown here is derived from an EMBL/GenBank/DDBJ whole genome shotgun (WGS) entry which is preliminary data.</text>
</comment>
<reference evidence="1 2" key="1">
    <citation type="journal article" date="2016" name="Appl. Environ. Microbiol.">
        <title>Lack of Overt Genome Reduction in the Bryostatin-Producing Bryozoan Symbiont "Candidatus Endobugula sertula".</title>
        <authorList>
            <person name="Miller I.J."/>
            <person name="Vanee N."/>
            <person name="Fong S.S."/>
            <person name="Lim-Fong G.E."/>
            <person name="Kwan J.C."/>
        </authorList>
    </citation>
    <scope>NUCLEOTIDE SEQUENCE [LARGE SCALE GENOMIC DNA]</scope>
    <source>
        <strain evidence="1">AB1-4</strain>
    </source>
</reference>
<dbReference type="Gene3D" id="3.40.960.10">
    <property type="entry name" value="VSR Endonuclease"/>
    <property type="match status" value="1"/>
</dbReference>
<dbReference type="AlphaFoldDB" id="A0A1D2QPY2"/>
<dbReference type="EMBL" id="MDLC01000023">
    <property type="protein sequence ID" value="ODS23649.1"/>
    <property type="molecule type" value="Genomic_DNA"/>
</dbReference>
<evidence type="ECO:0000313" key="1">
    <source>
        <dbReference type="EMBL" id="ODS23649.1"/>
    </source>
</evidence>
<dbReference type="Proteomes" id="UP000242502">
    <property type="component" value="Unassembled WGS sequence"/>
</dbReference>